<dbReference type="WormBase" id="Y32B12A.1">
    <property type="protein sequence ID" value="CE19058"/>
    <property type="gene ID" value="WBGene00012516"/>
    <property type="gene designation" value="sqst-4"/>
</dbReference>
<dbReference type="HOGENOM" id="CLU_115988_0_0_1"/>
<dbReference type="InParanoid" id="Q9XXG8"/>
<dbReference type="GO" id="GO:0005080">
    <property type="term" value="F:protein kinase C binding"/>
    <property type="evidence" value="ECO:0000318"/>
    <property type="project" value="GO_Central"/>
</dbReference>
<dbReference type="PANTHER" id="PTHR15090:SF6">
    <property type="entry name" value="ZZ-TYPE DOMAIN-CONTAINING PROTEIN"/>
    <property type="match status" value="1"/>
</dbReference>
<keyword evidence="2 4" id="KW-0863">Zinc-finger</keyword>
<dbReference type="Pfam" id="PF00569">
    <property type="entry name" value="ZZ"/>
    <property type="match status" value="1"/>
</dbReference>
<dbReference type="GO" id="GO:0070530">
    <property type="term" value="F:K63-linked polyubiquitin modification-dependent protein binding"/>
    <property type="evidence" value="ECO:0000318"/>
    <property type="project" value="GO_Central"/>
</dbReference>
<dbReference type="AlphaFoldDB" id="Q9XXG8"/>
<dbReference type="GO" id="GO:0044753">
    <property type="term" value="C:amphisome"/>
    <property type="evidence" value="ECO:0000318"/>
    <property type="project" value="GO_Central"/>
</dbReference>
<keyword evidence="7" id="KW-1185">Reference proteome</keyword>
<reference evidence="6 7" key="1">
    <citation type="journal article" date="1998" name="Science">
        <title>Genome sequence of the nematode C. elegans: a platform for investigating biology.</title>
        <authorList>
            <consortium name="The C. elegans sequencing consortium"/>
            <person name="Sulson J.E."/>
            <person name="Waterston R."/>
        </authorList>
    </citation>
    <scope>NUCLEOTIDE SEQUENCE [LARGE SCALE GENOMIC DNA]</scope>
    <source>
        <strain evidence="6 7">Bristol N2</strain>
    </source>
</reference>
<dbReference type="KEGG" id="cel:CELE_Y32B12A.1"/>
<keyword evidence="3" id="KW-0862">Zinc</keyword>
<dbReference type="eggNOG" id="KOG4582">
    <property type="taxonomic scope" value="Eukaryota"/>
</dbReference>
<dbReference type="PROSITE" id="PS01357">
    <property type="entry name" value="ZF_ZZ_1"/>
    <property type="match status" value="1"/>
</dbReference>
<name>Q9XXG8_CAEEL</name>
<dbReference type="Proteomes" id="UP000001940">
    <property type="component" value="Chromosome V"/>
</dbReference>
<evidence type="ECO:0000313" key="7">
    <source>
        <dbReference type="Proteomes" id="UP000001940"/>
    </source>
</evidence>
<dbReference type="FunCoup" id="Q9XXG8">
    <property type="interactions" value="181"/>
</dbReference>
<dbReference type="EMBL" id="BX284605">
    <property type="protein sequence ID" value="CAA19481.1"/>
    <property type="molecule type" value="Genomic_DNA"/>
</dbReference>
<dbReference type="SMART" id="SM00291">
    <property type="entry name" value="ZnF_ZZ"/>
    <property type="match status" value="1"/>
</dbReference>
<sequence length="177" mass="20308">MTSHGPHSVEELKYVPAEYHDHVVTSTIHQSEMHSGYHRDVYVTFNLSTCNKIIRMDLHQDEAFDQLHRKAREMISASQFKMFDGSHAHATPEITNSSQVMSLVKISPIYRFPYLIINLEPCHSHIHPTHPIVRCDSCYTTITGHRFKCTICTDYDICSSCEARNAHAQHTMLRIAA</sequence>
<dbReference type="GO" id="GO:0007032">
    <property type="term" value="P:endosome organization"/>
    <property type="evidence" value="ECO:0000318"/>
    <property type="project" value="GO_Central"/>
</dbReference>
<dbReference type="CDD" id="cd02340">
    <property type="entry name" value="ZZ_NBR1_like"/>
    <property type="match status" value="1"/>
</dbReference>
<accession>Q9XXG8</accession>
<dbReference type="CTD" id="189561"/>
<dbReference type="PIR" id="T26583">
    <property type="entry name" value="T26583"/>
</dbReference>
<evidence type="ECO:0000313" key="8">
    <source>
        <dbReference type="WormBase" id="Y32B12A.1"/>
    </source>
</evidence>
<protein>
    <submittedName>
        <fullName evidence="6">ZZ-type domain-containing protein</fullName>
    </submittedName>
</protein>
<dbReference type="PhylomeDB" id="Q9XXG8"/>
<organism evidence="6 7">
    <name type="scientific">Caenorhabditis elegans</name>
    <dbReference type="NCBI Taxonomy" id="6239"/>
    <lineage>
        <taxon>Eukaryota</taxon>
        <taxon>Metazoa</taxon>
        <taxon>Ecdysozoa</taxon>
        <taxon>Nematoda</taxon>
        <taxon>Chromadorea</taxon>
        <taxon>Rhabditida</taxon>
        <taxon>Rhabditina</taxon>
        <taxon>Rhabditomorpha</taxon>
        <taxon>Rhabditoidea</taxon>
        <taxon>Rhabditidae</taxon>
        <taxon>Peloderinae</taxon>
        <taxon>Caenorhabditis</taxon>
    </lineage>
</organism>
<proteinExistence type="predicted"/>
<dbReference type="PANTHER" id="PTHR15090">
    <property type="entry name" value="SEQUESTOSOME 1-RELATED"/>
    <property type="match status" value="1"/>
</dbReference>
<dbReference type="SMR" id="Q9XXG8"/>
<evidence type="ECO:0000256" key="4">
    <source>
        <dbReference type="PROSITE-ProRule" id="PRU00228"/>
    </source>
</evidence>
<gene>
    <name evidence="6 8" type="primary">sqst-4</name>
    <name evidence="6" type="ORF">CELE_Y32B12A.1</name>
    <name evidence="8" type="ORF">Y32B12A.1</name>
</gene>
<evidence type="ECO:0000259" key="5">
    <source>
        <dbReference type="PROSITE" id="PS50135"/>
    </source>
</evidence>
<dbReference type="FunFam" id="3.30.60.90:FF:000016">
    <property type="entry name" value="Refractory to sigma P"/>
    <property type="match status" value="1"/>
</dbReference>
<feature type="domain" description="ZZ-type" evidence="5">
    <location>
        <begin position="130"/>
        <end position="177"/>
    </location>
</feature>
<dbReference type="InterPro" id="IPR000433">
    <property type="entry name" value="Znf_ZZ"/>
</dbReference>
<evidence type="ECO:0000256" key="3">
    <source>
        <dbReference type="ARBA" id="ARBA00022833"/>
    </source>
</evidence>
<dbReference type="PaxDb" id="6239-Y32B12A.1"/>
<dbReference type="Gene3D" id="3.30.60.90">
    <property type="match status" value="1"/>
</dbReference>
<dbReference type="GeneID" id="189561"/>
<dbReference type="InterPro" id="IPR043145">
    <property type="entry name" value="Znf_ZZ_sf"/>
</dbReference>
<dbReference type="GO" id="GO:0000423">
    <property type="term" value="P:mitophagy"/>
    <property type="evidence" value="ECO:0000318"/>
    <property type="project" value="GO_Central"/>
</dbReference>
<keyword evidence="1" id="KW-0479">Metal-binding</keyword>
<dbReference type="OrthoDB" id="2122982at2759"/>
<dbReference type="GO" id="GO:0008270">
    <property type="term" value="F:zinc ion binding"/>
    <property type="evidence" value="ECO:0007669"/>
    <property type="project" value="UniProtKB-KW"/>
</dbReference>
<dbReference type="RefSeq" id="NP_507173.1">
    <property type="nucleotide sequence ID" value="NM_074772.2"/>
</dbReference>
<dbReference type="UCSC" id="Y32B12A.1">
    <property type="organism name" value="c. elegans"/>
</dbReference>
<dbReference type="GO" id="GO:0016235">
    <property type="term" value="C:aggresome"/>
    <property type="evidence" value="ECO:0000318"/>
    <property type="project" value="GO_Central"/>
</dbReference>
<dbReference type="PROSITE" id="PS50135">
    <property type="entry name" value="ZF_ZZ_2"/>
    <property type="match status" value="1"/>
</dbReference>
<dbReference type="SUPFAM" id="SSF57850">
    <property type="entry name" value="RING/U-box"/>
    <property type="match status" value="1"/>
</dbReference>
<dbReference type="STRING" id="6239.Y32B12A.1.1"/>
<dbReference type="GO" id="GO:0035973">
    <property type="term" value="P:aggrephagy"/>
    <property type="evidence" value="ECO:0000318"/>
    <property type="project" value="GO_Central"/>
</dbReference>
<dbReference type="InterPro" id="IPR052260">
    <property type="entry name" value="Autophagy_Rcpt_SigReg"/>
</dbReference>
<evidence type="ECO:0000256" key="2">
    <source>
        <dbReference type="ARBA" id="ARBA00022771"/>
    </source>
</evidence>
<evidence type="ECO:0000313" key="6">
    <source>
        <dbReference type="EMBL" id="CAA19481.1"/>
    </source>
</evidence>
<evidence type="ECO:0000256" key="1">
    <source>
        <dbReference type="ARBA" id="ARBA00022723"/>
    </source>
</evidence>
<dbReference type="AGR" id="WB:WBGene00012516"/>